<dbReference type="InterPro" id="IPR036736">
    <property type="entry name" value="ACP-like_sf"/>
</dbReference>
<dbReference type="Pfam" id="PF13193">
    <property type="entry name" value="AMP-binding_C"/>
    <property type="match status" value="1"/>
</dbReference>
<evidence type="ECO:0000256" key="2">
    <source>
        <dbReference type="ARBA" id="ARBA00022450"/>
    </source>
</evidence>
<dbReference type="Proteomes" id="UP001596203">
    <property type="component" value="Unassembled WGS sequence"/>
</dbReference>
<dbReference type="Gene3D" id="3.40.50.980">
    <property type="match status" value="2"/>
</dbReference>
<keyword evidence="6" id="KW-1185">Reference proteome</keyword>
<dbReference type="InterPro" id="IPR020845">
    <property type="entry name" value="AMP-binding_CS"/>
</dbReference>
<dbReference type="InterPro" id="IPR010071">
    <property type="entry name" value="AA_adenyl_dom"/>
</dbReference>
<comment type="cofactor">
    <cofactor evidence="1">
        <name>pantetheine 4'-phosphate</name>
        <dbReference type="ChEBI" id="CHEBI:47942"/>
    </cofactor>
</comment>
<dbReference type="SUPFAM" id="SSF56801">
    <property type="entry name" value="Acetyl-CoA synthetase-like"/>
    <property type="match status" value="1"/>
</dbReference>
<reference evidence="6" key="1">
    <citation type="journal article" date="2019" name="Int. J. Syst. Evol. Microbiol.">
        <title>The Global Catalogue of Microorganisms (GCM) 10K type strain sequencing project: providing services to taxonomists for standard genome sequencing and annotation.</title>
        <authorList>
            <consortium name="The Broad Institute Genomics Platform"/>
            <consortium name="The Broad Institute Genome Sequencing Center for Infectious Disease"/>
            <person name="Wu L."/>
            <person name="Ma J."/>
        </authorList>
    </citation>
    <scope>NUCLEOTIDE SEQUENCE [LARGE SCALE GENOMIC DNA]</scope>
    <source>
        <strain evidence="6">ZS-35-S2</strain>
    </source>
</reference>
<name>A0ABW1KIT8_9ACTN</name>
<dbReference type="CDD" id="cd19531">
    <property type="entry name" value="LCL_NRPS-like"/>
    <property type="match status" value="2"/>
</dbReference>
<dbReference type="InterPro" id="IPR009081">
    <property type="entry name" value="PP-bd_ACP"/>
</dbReference>
<dbReference type="InterPro" id="IPR006162">
    <property type="entry name" value="Ppantetheine_attach_site"/>
</dbReference>
<dbReference type="PROSITE" id="PS00012">
    <property type="entry name" value="PHOSPHOPANTETHEINE"/>
    <property type="match status" value="1"/>
</dbReference>
<dbReference type="Gene3D" id="3.30.559.30">
    <property type="entry name" value="Nonribosomal peptide synthetase, condensation domain"/>
    <property type="match status" value="2"/>
</dbReference>
<dbReference type="PROSITE" id="PS50075">
    <property type="entry name" value="CARRIER"/>
    <property type="match status" value="1"/>
</dbReference>
<dbReference type="SUPFAM" id="SSF52777">
    <property type="entry name" value="CoA-dependent acyltransferases"/>
    <property type="match status" value="4"/>
</dbReference>
<dbReference type="Gene3D" id="1.10.1200.10">
    <property type="entry name" value="ACP-like"/>
    <property type="match status" value="1"/>
</dbReference>
<keyword evidence="3" id="KW-0597">Phosphoprotein</keyword>
<dbReference type="InterPro" id="IPR001242">
    <property type="entry name" value="Condensation_dom"/>
</dbReference>
<dbReference type="PROSITE" id="PS00455">
    <property type="entry name" value="AMP_BINDING"/>
    <property type="match status" value="1"/>
</dbReference>
<evidence type="ECO:0000313" key="5">
    <source>
        <dbReference type="EMBL" id="MFC6021674.1"/>
    </source>
</evidence>
<dbReference type="Pfam" id="PF00668">
    <property type="entry name" value="Condensation"/>
    <property type="match status" value="2"/>
</dbReference>
<gene>
    <name evidence="5" type="ORF">ACFP2T_36610</name>
</gene>
<dbReference type="InterPro" id="IPR020806">
    <property type="entry name" value="PKS_PP-bd"/>
</dbReference>
<keyword evidence="2" id="KW-0596">Phosphopantetheine</keyword>
<organism evidence="5 6">
    <name type="scientific">Plantactinospora solaniradicis</name>
    <dbReference type="NCBI Taxonomy" id="1723736"/>
    <lineage>
        <taxon>Bacteria</taxon>
        <taxon>Bacillati</taxon>
        <taxon>Actinomycetota</taxon>
        <taxon>Actinomycetes</taxon>
        <taxon>Micromonosporales</taxon>
        <taxon>Micromonosporaceae</taxon>
        <taxon>Plantactinospora</taxon>
    </lineage>
</organism>
<protein>
    <submittedName>
        <fullName evidence="5">Amino acid adenylation domain-containing protein</fullName>
    </submittedName>
</protein>
<accession>A0ABW1KIT8</accession>
<dbReference type="NCBIfam" id="TIGR01733">
    <property type="entry name" value="AA-adenyl-dom"/>
    <property type="match status" value="1"/>
</dbReference>
<comment type="caution">
    <text evidence="5">The sequence shown here is derived from an EMBL/GenBank/DDBJ whole genome shotgun (WGS) entry which is preliminary data.</text>
</comment>
<evidence type="ECO:0000313" key="6">
    <source>
        <dbReference type="Proteomes" id="UP001596203"/>
    </source>
</evidence>
<dbReference type="RefSeq" id="WP_377430184.1">
    <property type="nucleotide sequence ID" value="NZ_JBHSPR010000052.1"/>
</dbReference>
<dbReference type="InterPro" id="IPR023213">
    <property type="entry name" value="CAT-like_dom_sf"/>
</dbReference>
<dbReference type="Gene3D" id="2.30.38.10">
    <property type="entry name" value="Luciferase, Domain 3"/>
    <property type="match status" value="1"/>
</dbReference>
<dbReference type="Gene3D" id="3.30.559.10">
    <property type="entry name" value="Chloramphenicol acetyltransferase-like domain"/>
    <property type="match status" value="2"/>
</dbReference>
<feature type="non-terminal residue" evidence="5">
    <location>
        <position position="1355"/>
    </location>
</feature>
<sequence length="1355" mass="145889">MTNEVRQLIQTHREELITLLRDRDGGRHAPVTVADRSEPLPLSFAQQRLWFLAQLDPDSVEYNSQTSIPFNGNLSVEALTAALGGLVARHEVLRTRLVADADGVPYQMIDQPAPFVLPIVDLSGEPDPVAAAEAWSAADMTVPFDLAAGPLLRATLVRVRPDQHVLLISKHHVVSDQWSNAILHRDLKALYAAYSEGVEPRLAALPVQYADFAVWQRRWLTGEVLEEQLGYWRTRLADVPVLELPTDRPRPVVQSVEGAALQFTVSAEVLEGLRAVTRTAGVSMFMTLFGAFTVLLGRYSGQDDIVVGTPIANRNRAEIEGLIGFFVNTLVMRTDLSGDPTFTELLGRVRAETLAAYAHQDVPFEQLVDELGVVRDRSRSPLFQVLFNYAAGDGEDRAVRDVPAERSGPVPMPVKFDLSVALGEVGSGLVGSVQYSTVLFDDDRMVRLVGHFQRVLAAVADDAGRRLSQVPMLTEADWSALRSWNDTAAPASWTGGVPELIAARAAADPDAVAVVCGRASLRYGELDARANQLARHLAGLGVGRESVVGVCLDRSIDLAVALVAVWKAGGAYLPLDPGYPQQRLAELVTDSGAALVIGDERFPAGVAPVILSGDPAVRAAVDAPPSVAVPTLPRQLAYVIYTSGSTGRPKAVLSEHGGLANRIRWMQDRHQLMPGERVLHKTPITFDVSLWELVWPLAAGGCLVMAEPGRQGDVGYLVDLVERAGVNAMHFVPSLFHEFVQQPWAAPMQSLRLVVSSGEALSGPDVTAFYARHEHAAVENLYGPTEASIEVSYWPCLRGDDGAAIPIGAPIANTRLHVLDRLLRPVPIGAVGELYIGGGGLARGYGGRPDLTAERFIADPIASDGFRLYRTGDLASWRADGQLEYLGRADAQVKVHGFRIEPGEVEAALVAHPALSAAVVVGHGADAARRLVAYVVPTEPAGGLPGVEELRSWIGTRLPEYMIPAVFVELTSLPLTANGKVDRAALPELDSVRPDLADAYVAPSGPTQELLAGIWAELLGVDRVGVRDNFFTLGGHSLLATRVVSRIRAVFGVEVPVAALFDGPTVAELAAVVAGSAQGTDTPPMVRVDRDGLLPLSFAQQRLWFLAQLDPGSVEYNMQMPIHLADELSVEALATALGGLVARHEVLRTRLVADADGVPWQVVDPPAPFDLPLIDLSGEPDPAAAVQAWLATNAVVPFDLAAGPLFRASLLRVAADEHVLALAMHHVVGDEWSAGILRRELDVLYTAARDGTESGLPVLPVQYADFAVWQRQWLTGDVLDGQLDYWRQRLTGVPTLELPTDRPRPAQRSSAGAALKFQVPAEVVDGLRALSRDADVSMFMTVFGAFTVLLGRYSG</sequence>
<dbReference type="InterPro" id="IPR000873">
    <property type="entry name" value="AMP-dep_synth/lig_dom"/>
</dbReference>
<dbReference type="InterPro" id="IPR025110">
    <property type="entry name" value="AMP-bd_C"/>
</dbReference>
<proteinExistence type="predicted"/>
<dbReference type="Pfam" id="PF00550">
    <property type="entry name" value="PP-binding"/>
    <property type="match status" value="1"/>
</dbReference>
<evidence type="ECO:0000256" key="3">
    <source>
        <dbReference type="ARBA" id="ARBA00022553"/>
    </source>
</evidence>
<dbReference type="PANTHER" id="PTHR45527:SF1">
    <property type="entry name" value="FATTY ACID SYNTHASE"/>
    <property type="match status" value="1"/>
</dbReference>
<dbReference type="SMART" id="SM00823">
    <property type="entry name" value="PKS_PP"/>
    <property type="match status" value="1"/>
</dbReference>
<dbReference type="Pfam" id="PF00501">
    <property type="entry name" value="AMP-binding"/>
    <property type="match status" value="1"/>
</dbReference>
<dbReference type="SUPFAM" id="SSF47336">
    <property type="entry name" value="ACP-like"/>
    <property type="match status" value="1"/>
</dbReference>
<feature type="domain" description="Carrier" evidence="4">
    <location>
        <begin position="1002"/>
        <end position="1077"/>
    </location>
</feature>
<dbReference type="EMBL" id="JBHSPR010000052">
    <property type="protein sequence ID" value="MFC6021674.1"/>
    <property type="molecule type" value="Genomic_DNA"/>
</dbReference>
<evidence type="ECO:0000256" key="1">
    <source>
        <dbReference type="ARBA" id="ARBA00001957"/>
    </source>
</evidence>
<evidence type="ECO:0000259" key="4">
    <source>
        <dbReference type="PROSITE" id="PS50075"/>
    </source>
</evidence>
<dbReference type="PANTHER" id="PTHR45527">
    <property type="entry name" value="NONRIBOSOMAL PEPTIDE SYNTHETASE"/>
    <property type="match status" value="1"/>
</dbReference>
<dbReference type="Gene3D" id="3.30.300.30">
    <property type="match status" value="1"/>
</dbReference>
<dbReference type="InterPro" id="IPR045851">
    <property type="entry name" value="AMP-bd_C_sf"/>
</dbReference>